<organism evidence="1 2">
    <name type="scientific">Meloidogyne enterolobii</name>
    <name type="common">Root-knot nematode worm</name>
    <name type="synonym">Meloidogyne mayaguensis</name>
    <dbReference type="NCBI Taxonomy" id="390850"/>
    <lineage>
        <taxon>Eukaryota</taxon>
        <taxon>Metazoa</taxon>
        <taxon>Ecdysozoa</taxon>
        <taxon>Nematoda</taxon>
        <taxon>Chromadorea</taxon>
        <taxon>Rhabditida</taxon>
        <taxon>Tylenchina</taxon>
        <taxon>Tylenchomorpha</taxon>
        <taxon>Tylenchoidea</taxon>
        <taxon>Meloidogynidae</taxon>
        <taxon>Meloidogyninae</taxon>
        <taxon>Meloidogyne</taxon>
    </lineage>
</organism>
<name>A0ACB0Y1W3_MELEN</name>
<evidence type="ECO:0000313" key="2">
    <source>
        <dbReference type="Proteomes" id="UP001497535"/>
    </source>
</evidence>
<reference evidence="1" key="1">
    <citation type="submission" date="2023-11" db="EMBL/GenBank/DDBJ databases">
        <authorList>
            <person name="Poullet M."/>
        </authorList>
    </citation>
    <scope>NUCLEOTIDE SEQUENCE</scope>
    <source>
        <strain evidence="1">E1834</strain>
    </source>
</reference>
<keyword evidence="2" id="KW-1185">Reference proteome</keyword>
<gene>
    <name evidence="1" type="ORF">MENTE1834_LOCUS6659</name>
</gene>
<evidence type="ECO:0000313" key="1">
    <source>
        <dbReference type="EMBL" id="CAK5028612.1"/>
    </source>
</evidence>
<dbReference type="Proteomes" id="UP001497535">
    <property type="component" value="Unassembled WGS sequence"/>
</dbReference>
<comment type="caution">
    <text evidence="1">The sequence shown here is derived from an EMBL/GenBank/DDBJ whole genome shotgun (WGS) entry which is preliminary data.</text>
</comment>
<accession>A0ACB0Y1W3</accession>
<proteinExistence type="predicted"/>
<dbReference type="EMBL" id="CAVMJV010000005">
    <property type="protein sequence ID" value="CAK5028612.1"/>
    <property type="molecule type" value="Genomic_DNA"/>
</dbReference>
<protein>
    <submittedName>
        <fullName evidence="1">Uncharacterized protein</fullName>
    </submittedName>
</protein>
<sequence length="203" mass="22651">MKPVRIKAALKTYYKKLSTSHFSLSSSTKTSNTSNNLLQQKQQKMFFRRSSTGSIYNKIFCLFVVVLLLGTLFVADATSPKKPKEKDKDKEGKGKGEDGKDKDKGDKKTTDEGKTTKPETKVEEDCPLGTSIIIVLVVLGFIALLMTILAIVFICLFFTLKSKMEKMEVDAKAALKWAEMDKDYSKLELGSAYHTSKKKGGKK</sequence>